<dbReference type="InterPro" id="IPR036412">
    <property type="entry name" value="HAD-like_sf"/>
</dbReference>
<evidence type="ECO:0000256" key="3">
    <source>
        <dbReference type="ARBA" id="ARBA00022448"/>
    </source>
</evidence>
<keyword evidence="12 13" id="KW-0472">Membrane</keyword>
<dbReference type="Pfam" id="PF00122">
    <property type="entry name" value="E1-E2_ATPase"/>
    <property type="match status" value="1"/>
</dbReference>
<feature type="transmembrane region" description="Helical" evidence="13">
    <location>
        <begin position="269"/>
        <end position="287"/>
    </location>
</feature>
<dbReference type="SUPFAM" id="SSF81653">
    <property type="entry name" value="Calcium ATPase, transduction domain A"/>
    <property type="match status" value="1"/>
</dbReference>
<keyword evidence="4" id="KW-1003">Cell membrane</keyword>
<dbReference type="InterPro" id="IPR036163">
    <property type="entry name" value="HMA_dom_sf"/>
</dbReference>
<name>A0A1W2ES54_9SPHI</name>
<evidence type="ECO:0000256" key="10">
    <source>
        <dbReference type="ARBA" id="ARBA00022989"/>
    </source>
</evidence>
<keyword evidence="9" id="KW-1278">Translocase</keyword>
<dbReference type="Gene3D" id="3.40.50.1000">
    <property type="entry name" value="HAD superfamily/HAD-like"/>
    <property type="match status" value="1"/>
</dbReference>
<accession>A0A1W2ES54</accession>
<dbReference type="GO" id="GO:0043682">
    <property type="term" value="F:P-type divalent copper transporter activity"/>
    <property type="evidence" value="ECO:0007669"/>
    <property type="project" value="TreeGrafter"/>
</dbReference>
<dbReference type="PANTHER" id="PTHR43520:SF5">
    <property type="entry name" value="CATION-TRANSPORTING P-TYPE ATPASE-RELATED"/>
    <property type="match status" value="1"/>
</dbReference>
<evidence type="ECO:0000259" key="14">
    <source>
        <dbReference type="Pfam" id="PF00122"/>
    </source>
</evidence>
<dbReference type="InterPro" id="IPR018303">
    <property type="entry name" value="ATPase_P-typ_P_site"/>
</dbReference>
<feature type="transmembrane region" description="Helical" evidence="13">
    <location>
        <begin position="425"/>
        <end position="444"/>
    </location>
</feature>
<dbReference type="PRINTS" id="PR00943">
    <property type="entry name" value="CUATPASE"/>
</dbReference>
<dbReference type="InterPro" id="IPR023298">
    <property type="entry name" value="ATPase_P-typ_TM_dom_sf"/>
</dbReference>
<dbReference type="SUPFAM" id="SSF55008">
    <property type="entry name" value="HMA, heavy metal-associated domain"/>
    <property type="match status" value="1"/>
</dbReference>
<dbReference type="RefSeq" id="WP_084291437.1">
    <property type="nucleotide sequence ID" value="NZ_FWYB01000015.1"/>
</dbReference>
<dbReference type="NCBIfam" id="TIGR01494">
    <property type="entry name" value="ATPase_P-type"/>
    <property type="match status" value="1"/>
</dbReference>
<evidence type="ECO:0000313" key="17">
    <source>
        <dbReference type="Proteomes" id="UP000192678"/>
    </source>
</evidence>
<dbReference type="OrthoDB" id="9770315at2"/>
<dbReference type="SUPFAM" id="SSF81665">
    <property type="entry name" value="Calcium ATPase, transmembrane domain M"/>
    <property type="match status" value="1"/>
</dbReference>
<evidence type="ECO:0000256" key="13">
    <source>
        <dbReference type="SAM" id="Phobius"/>
    </source>
</evidence>
<feature type="transmembrane region" description="Helical" evidence="13">
    <location>
        <begin position="768"/>
        <end position="794"/>
    </location>
</feature>
<dbReference type="AlphaFoldDB" id="A0A1W2ES54"/>
<dbReference type="PANTHER" id="PTHR43520">
    <property type="entry name" value="ATP7, ISOFORM B"/>
    <property type="match status" value="1"/>
</dbReference>
<dbReference type="InterPro" id="IPR021993">
    <property type="entry name" value="ATPase-cat-bd"/>
</dbReference>
<keyword evidence="17" id="KW-1185">Reference proteome</keyword>
<evidence type="ECO:0000256" key="8">
    <source>
        <dbReference type="ARBA" id="ARBA00022842"/>
    </source>
</evidence>
<evidence type="ECO:0000256" key="7">
    <source>
        <dbReference type="ARBA" id="ARBA00022723"/>
    </source>
</evidence>
<evidence type="ECO:0000256" key="6">
    <source>
        <dbReference type="ARBA" id="ARBA00022692"/>
    </source>
</evidence>
<feature type="domain" description="P-type ATPase A" evidence="14">
    <location>
        <begin position="309"/>
        <end position="401"/>
    </location>
</feature>
<dbReference type="EMBL" id="FWYB01000015">
    <property type="protein sequence ID" value="SMD12560.1"/>
    <property type="molecule type" value="Genomic_DNA"/>
</dbReference>
<reference evidence="16 17" key="1">
    <citation type="submission" date="2017-04" db="EMBL/GenBank/DDBJ databases">
        <authorList>
            <person name="Afonso C.L."/>
            <person name="Miller P.J."/>
            <person name="Scott M.A."/>
            <person name="Spackman E."/>
            <person name="Goraichik I."/>
            <person name="Dimitrov K.M."/>
            <person name="Suarez D.L."/>
            <person name="Swayne D.E."/>
        </authorList>
    </citation>
    <scope>NUCLEOTIDE SEQUENCE [LARGE SCALE GENOMIC DNA]</scope>
    <source>
        <strain evidence="16 17">DSM 19625</strain>
    </source>
</reference>
<gene>
    <name evidence="16" type="ORF">SAMN04488101_11563</name>
</gene>
<dbReference type="GO" id="GO:0016887">
    <property type="term" value="F:ATP hydrolysis activity"/>
    <property type="evidence" value="ECO:0007669"/>
    <property type="project" value="InterPro"/>
</dbReference>
<dbReference type="GO" id="GO:0005886">
    <property type="term" value="C:plasma membrane"/>
    <property type="evidence" value="ECO:0007669"/>
    <property type="project" value="UniProtKB-SubCell"/>
</dbReference>
<dbReference type="InterPro" id="IPR023214">
    <property type="entry name" value="HAD_sf"/>
</dbReference>
<dbReference type="InterPro" id="IPR008250">
    <property type="entry name" value="ATPase_P-typ_transduc_dom_A_sf"/>
</dbReference>
<evidence type="ECO:0000259" key="15">
    <source>
        <dbReference type="Pfam" id="PF12156"/>
    </source>
</evidence>
<dbReference type="PROSITE" id="PS00154">
    <property type="entry name" value="ATPASE_E1_E2"/>
    <property type="match status" value="1"/>
</dbReference>
<dbReference type="Pfam" id="PF00702">
    <property type="entry name" value="Hydrolase"/>
    <property type="match status" value="1"/>
</dbReference>
<keyword evidence="11" id="KW-0406">Ion transport</keyword>
<dbReference type="Proteomes" id="UP000192678">
    <property type="component" value="Unassembled WGS sequence"/>
</dbReference>
<dbReference type="Gene3D" id="3.40.1110.10">
    <property type="entry name" value="Calcium-transporting ATPase, cytoplasmic domain N"/>
    <property type="match status" value="1"/>
</dbReference>
<keyword evidence="8" id="KW-0460">Magnesium</keyword>
<dbReference type="GO" id="GO:0005507">
    <property type="term" value="F:copper ion binding"/>
    <property type="evidence" value="ECO:0007669"/>
    <property type="project" value="TreeGrafter"/>
</dbReference>
<feature type="transmembrane region" description="Helical" evidence="13">
    <location>
        <begin position="244"/>
        <end position="263"/>
    </location>
</feature>
<organism evidence="16 17">
    <name type="scientific">Pedobacter nyackensis</name>
    <dbReference type="NCBI Taxonomy" id="475255"/>
    <lineage>
        <taxon>Bacteria</taxon>
        <taxon>Pseudomonadati</taxon>
        <taxon>Bacteroidota</taxon>
        <taxon>Sphingobacteriia</taxon>
        <taxon>Sphingobacteriales</taxon>
        <taxon>Sphingobacteriaceae</taxon>
        <taxon>Pedobacter</taxon>
    </lineage>
</organism>
<feature type="domain" description="Putative metal-binding" evidence="15">
    <location>
        <begin position="13"/>
        <end position="85"/>
    </location>
</feature>
<dbReference type="GO" id="GO:0005524">
    <property type="term" value="F:ATP binding"/>
    <property type="evidence" value="ECO:0007669"/>
    <property type="project" value="InterPro"/>
</dbReference>
<evidence type="ECO:0000256" key="9">
    <source>
        <dbReference type="ARBA" id="ARBA00022967"/>
    </source>
</evidence>
<keyword evidence="6 13" id="KW-0812">Transmembrane</keyword>
<dbReference type="GO" id="GO:0055070">
    <property type="term" value="P:copper ion homeostasis"/>
    <property type="evidence" value="ECO:0007669"/>
    <property type="project" value="TreeGrafter"/>
</dbReference>
<feature type="transmembrane region" description="Helical" evidence="13">
    <location>
        <begin position="180"/>
        <end position="199"/>
    </location>
</feature>
<keyword evidence="5" id="KW-0597">Phosphoprotein</keyword>
<evidence type="ECO:0000313" key="16">
    <source>
        <dbReference type="EMBL" id="SMD12560.1"/>
    </source>
</evidence>
<evidence type="ECO:0000256" key="1">
    <source>
        <dbReference type="ARBA" id="ARBA00004651"/>
    </source>
</evidence>
<feature type="transmembrane region" description="Helical" evidence="13">
    <location>
        <begin position="742"/>
        <end position="762"/>
    </location>
</feature>
<evidence type="ECO:0000256" key="4">
    <source>
        <dbReference type="ARBA" id="ARBA00022475"/>
    </source>
</evidence>
<dbReference type="SUPFAM" id="SSF56784">
    <property type="entry name" value="HAD-like"/>
    <property type="match status" value="1"/>
</dbReference>
<proteinExistence type="inferred from homology"/>
<comment type="subcellular location">
    <subcellularLocation>
        <location evidence="1">Cell membrane</location>
        <topology evidence="1">Multi-pass membrane protein</topology>
    </subcellularLocation>
</comment>
<dbReference type="STRING" id="475255.SAMN04488101_11563"/>
<evidence type="ECO:0000256" key="5">
    <source>
        <dbReference type="ARBA" id="ARBA00022553"/>
    </source>
</evidence>
<sequence>MLQQKTLKSETYCYHCGDDLPVNLYLHDDKHFCCLGCKGVYQILSNHNLDNYYAYNDIPGQTQKTQSKHFEYLDEPEIMSKLVNYTDDKITSITLYIPAIHCSSCIWLLENLHKINPDIVQSRIDFLKKQVAIMFKHEHTSLRLVVEMLVSIGYEPLISLQDVVKKQQSDFSERNLVKKIAVAGFCFGNVMLLSFPEYFGLSDLEIQFKFFFGWLNLAFALPVTFYCGRDYFISAYHNLRKGILNLDFPLALGITVMFIRSLVEIISNTGAGFVDTLCGLVFFLLIGKWMQQRTYHHLSFERDYRSYFPVAVTLIKEGKEKPVPLNELSTGQRMLIRSNEIIPADAILLKGEAEIDFSFVTGESKPVKKTLGEVVYAGGRQLLGAIELEVVKPVSQSYLTGLWNNQAFFTEKNRIKTFSDTASKYFSIVLLLIALGSAAFWLLYKGNSQNAFDSFTAVLIIACPCALALSSPFTLAAVLSIFDKNKFYLKSTAVVEELARIDTFVFDKTGTITSPEATGFNFEGIITDEEKQLLSDLARNSGHPLSRELVKLLNRDKIYPVDEYVEKIGRGISGKINGNTVKLGGSTFLNLPLVVSPSNSNVHVMINDHYLGYFTFRQRWREGFKDLTFKLSKWADLHLISGDKDHDKQTLIPFFPRAQQMQFEQSPQNKLDYIQRLQQSGKKVLMFGDGLNDAGALRQSNLGVAVTDNINNFSPDCDAILDGASFHKIPQFIQQAKDAVKIIHISFGISLIYNALGLYFAVQGLLSPLIAAILMPVSTVTIILFTSLTARLYAAKNKLL</sequence>
<keyword evidence="3" id="KW-0813">Transport</keyword>
<dbReference type="InterPro" id="IPR059000">
    <property type="entry name" value="ATPase_P-type_domA"/>
</dbReference>
<dbReference type="InterPro" id="IPR023299">
    <property type="entry name" value="ATPase_P-typ_cyto_dom_N"/>
</dbReference>
<dbReference type="Gene3D" id="2.70.150.10">
    <property type="entry name" value="Calcium-transporting ATPase, cytoplasmic transduction domain A"/>
    <property type="match status" value="1"/>
</dbReference>
<comment type="similarity">
    <text evidence="2">Belongs to the cation transport ATPase (P-type) (TC 3.A.3) family. Type IB subfamily.</text>
</comment>
<dbReference type="Pfam" id="PF12156">
    <property type="entry name" value="ATPase-cat_bd"/>
    <property type="match status" value="1"/>
</dbReference>
<feature type="transmembrane region" description="Helical" evidence="13">
    <location>
        <begin position="211"/>
        <end position="232"/>
    </location>
</feature>
<dbReference type="PRINTS" id="PR00119">
    <property type="entry name" value="CATATPASE"/>
</dbReference>
<dbReference type="InterPro" id="IPR001757">
    <property type="entry name" value="P_typ_ATPase"/>
</dbReference>
<evidence type="ECO:0000256" key="12">
    <source>
        <dbReference type="ARBA" id="ARBA00023136"/>
    </source>
</evidence>
<protein>
    <submittedName>
        <fullName evidence="16">Cu+-exporting ATPase</fullName>
    </submittedName>
</protein>
<keyword evidence="10 13" id="KW-1133">Transmembrane helix</keyword>
<evidence type="ECO:0000256" key="11">
    <source>
        <dbReference type="ARBA" id="ARBA00023065"/>
    </source>
</evidence>
<keyword evidence="7" id="KW-0479">Metal-binding</keyword>
<feature type="transmembrane region" description="Helical" evidence="13">
    <location>
        <begin position="456"/>
        <end position="482"/>
    </location>
</feature>
<evidence type="ECO:0000256" key="2">
    <source>
        <dbReference type="ARBA" id="ARBA00006024"/>
    </source>
</evidence>